<proteinExistence type="predicted"/>
<dbReference type="EMBL" id="CP054051">
    <property type="protein sequence ID" value="QKJ26183.1"/>
    <property type="molecule type" value="Genomic_DNA"/>
</dbReference>
<evidence type="ECO:0000313" key="1">
    <source>
        <dbReference type="EMBL" id="QKJ26183.1"/>
    </source>
</evidence>
<sequence>MGSIITAKCNKCDFIKKGIKIECGMTNHKVFEGYPYSCNECNDFFQGNYKDPNLCCPSCSSKNVVIYSEHKLNKEPEPPKQKLSFFSKLLGKKERVELPKFDIYGYYKCPKCNEFTMEFYKTALYD</sequence>
<evidence type="ECO:0000313" key="2">
    <source>
        <dbReference type="Proteomes" id="UP000509513"/>
    </source>
</evidence>
<protein>
    <submittedName>
        <fullName evidence="1">Uncharacterized protein</fullName>
    </submittedName>
</protein>
<dbReference type="KEGG" id="acib:ACBT_0200"/>
<name>A0A7L5JLU3_9BACT</name>
<accession>A0A7L5JLU3</accession>
<dbReference type="AlphaFoldDB" id="A0A7L5JLU3"/>
<organism evidence="1 2">
    <name type="scientific">Aliarcobacter cibarius</name>
    <dbReference type="NCBI Taxonomy" id="255507"/>
    <lineage>
        <taxon>Bacteria</taxon>
        <taxon>Pseudomonadati</taxon>
        <taxon>Campylobacterota</taxon>
        <taxon>Epsilonproteobacteria</taxon>
        <taxon>Campylobacterales</taxon>
        <taxon>Arcobacteraceae</taxon>
        <taxon>Aliarcobacter</taxon>
    </lineage>
</organism>
<dbReference type="RefSeq" id="WP_176325373.1">
    <property type="nucleotide sequence ID" value="NZ_CP054051.1"/>
</dbReference>
<reference evidence="1 2" key="1">
    <citation type="submission" date="2020-05" db="EMBL/GenBank/DDBJ databases">
        <title>Complete genome sequencing of Campylobacter and Arcobacter type strains.</title>
        <authorList>
            <person name="Miller W.G."/>
            <person name="Yee E."/>
        </authorList>
    </citation>
    <scope>NUCLEOTIDE SEQUENCE [LARGE SCALE GENOMIC DNA]</scope>
    <source>
        <strain evidence="1 2">LMG 21996</strain>
    </source>
</reference>
<dbReference type="Proteomes" id="UP000509513">
    <property type="component" value="Chromosome"/>
</dbReference>
<gene>
    <name evidence="1" type="ORF">ACBT_0200</name>
</gene>